<keyword evidence="3" id="KW-1185">Reference proteome</keyword>
<dbReference type="Gramene" id="KMT08462">
    <property type="protein sequence ID" value="KMT08462"/>
    <property type="gene ID" value="BVRB_6g140180"/>
</dbReference>
<feature type="region of interest" description="Disordered" evidence="1">
    <location>
        <begin position="1"/>
        <end position="25"/>
    </location>
</feature>
<organism evidence="2 3">
    <name type="scientific">Beta vulgaris subsp. vulgaris</name>
    <name type="common">Beet</name>
    <dbReference type="NCBI Taxonomy" id="3555"/>
    <lineage>
        <taxon>Eukaryota</taxon>
        <taxon>Viridiplantae</taxon>
        <taxon>Streptophyta</taxon>
        <taxon>Embryophyta</taxon>
        <taxon>Tracheophyta</taxon>
        <taxon>Spermatophyta</taxon>
        <taxon>Magnoliopsida</taxon>
        <taxon>eudicotyledons</taxon>
        <taxon>Gunneridae</taxon>
        <taxon>Pentapetalae</taxon>
        <taxon>Caryophyllales</taxon>
        <taxon>Chenopodiaceae</taxon>
        <taxon>Betoideae</taxon>
        <taxon>Beta</taxon>
    </lineage>
</organism>
<evidence type="ECO:0000256" key="1">
    <source>
        <dbReference type="SAM" id="MobiDB-lite"/>
    </source>
</evidence>
<feature type="compositionally biased region" description="Polar residues" evidence="1">
    <location>
        <begin position="94"/>
        <end position="115"/>
    </location>
</feature>
<dbReference type="Proteomes" id="UP000035740">
    <property type="component" value="Chromosome 6"/>
</dbReference>
<accession>A0A0J8C4I2</accession>
<name>A0A0J8C4I2_BETVV</name>
<feature type="region of interest" description="Disordered" evidence="1">
    <location>
        <begin position="91"/>
        <end position="115"/>
    </location>
</feature>
<proteinExistence type="predicted"/>
<protein>
    <submittedName>
        <fullName evidence="2">Uncharacterized protein</fullName>
    </submittedName>
</protein>
<evidence type="ECO:0000313" key="3">
    <source>
        <dbReference type="Proteomes" id="UP000035740"/>
    </source>
</evidence>
<gene>
    <name evidence="2" type="ORF">BVRB_6g140180</name>
</gene>
<dbReference type="AlphaFoldDB" id="A0A0J8C4I2"/>
<sequence>MAKKPGGGKAVVKKNKGPNVESQARRMKSVDEIMGIGDLAIGEIRNCSDVEEIKTPDESLKEFIVDSAIKRTFSDWLTVITKKKYDRADWEGNAAQSSRDFGEAGTQSQFMSSSV</sequence>
<dbReference type="EMBL" id="KQ090114">
    <property type="protein sequence ID" value="KMT08462.1"/>
    <property type="molecule type" value="Genomic_DNA"/>
</dbReference>
<evidence type="ECO:0000313" key="2">
    <source>
        <dbReference type="EMBL" id="KMT08462.1"/>
    </source>
</evidence>
<reference evidence="2 3" key="1">
    <citation type="journal article" date="2014" name="Nature">
        <title>The genome of the recently domesticated crop plant sugar beet (Beta vulgaris).</title>
        <authorList>
            <person name="Dohm J.C."/>
            <person name="Minoche A.E."/>
            <person name="Holtgrawe D."/>
            <person name="Capella-Gutierrez S."/>
            <person name="Zakrzewski F."/>
            <person name="Tafer H."/>
            <person name="Rupp O."/>
            <person name="Sorensen T.R."/>
            <person name="Stracke R."/>
            <person name="Reinhardt R."/>
            <person name="Goesmann A."/>
            <person name="Kraft T."/>
            <person name="Schulz B."/>
            <person name="Stadler P.F."/>
            <person name="Schmidt T."/>
            <person name="Gabaldon T."/>
            <person name="Lehrach H."/>
            <person name="Weisshaar B."/>
            <person name="Himmelbauer H."/>
        </authorList>
    </citation>
    <scope>NUCLEOTIDE SEQUENCE [LARGE SCALE GENOMIC DNA]</scope>
    <source>
        <tissue evidence="2">Taproot</tissue>
    </source>
</reference>